<protein>
    <recommendedName>
        <fullName evidence="3">Phage protein</fullName>
    </recommendedName>
</protein>
<gene>
    <name evidence="1" type="ORF">psyc5s11_02360</name>
</gene>
<sequence length="137" mass="15944">MDKEIYNDYLLVMPSGNCKGFNDLESTKAYINMYYERKFDQTLHQDGYNDATEIGGEDPRANVFTQLGVQEGKCEVYKTEELVEKLKEELIFDEEKEEVVSKLCEAKIDLNIYEYSLDAILAQIEEINVMENYGEHD</sequence>
<organism evidence="1 2">
    <name type="scientific">Clostridium gelidum</name>
    <dbReference type="NCBI Taxonomy" id="704125"/>
    <lineage>
        <taxon>Bacteria</taxon>
        <taxon>Bacillati</taxon>
        <taxon>Bacillota</taxon>
        <taxon>Clostridia</taxon>
        <taxon>Eubacteriales</taxon>
        <taxon>Clostridiaceae</taxon>
        <taxon>Clostridium</taxon>
    </lineage>
</organism>
<name>A0ABM7T5C7_9CLOT</name>
<reference evidence="2" key="1">
    <citation type="submission" date="2021-07" db="EMBL/GenBank/DDBJ databases">
        <title>Complete genome sequencing of a Clostridium isolate.</title>
        <authorList>
            <person name="Ueki A."/>
            <person name="Tonouchi A."/>
        </authorList>
    </citation>
    <scope>NUCLEOTIDE SEQUENCE [LARGE SCALE GENOMIC DNA]</scope>
    <source>
        <strain evidence="2">C5S11</strain>
    </source>
</reference>
<keyword evidence="2" id="KW-1185">Reference proteome</keyword>
<dbReference type="RefSeq" id="WP_224035875.1">
    <property type="nucleotide sequence ID" value="NZ_AP024849.1"/>
</dbReference>
<proteinExistence type="predicted"/>
<evidence type="ECO:0008006" key="3">
    <source>
        <dbReference type="Google" id="ProtNLM"/>
    </source>
</evidence>
<evidence type="ECO:0000313" key="1">
    <source>
        <dbReference type="EMBL" id="BCZ44169.1"/>
    </source>
</evidence>
<evidence type="ECO:0000313" key="2">
    <source>
        <dbReference type="Proteomes" id="UP000824633"/>
    </source>
</evidence>
<accession>A0ABM7T5C7</accession>
<dbReference type="Proteomes" id="UP000824633">
    <property type="component" value="Chromosome"/>
</dbReference>
<dbReference type="EMBL" id="AP024849">
    <property type="protein sequence ID" value="BCZ44169.1"/>
    <property type="molecule type" value="Genomic_DNA"/>
</dbReference>